<dbReference type="EMBL" id="JBHTCG010000008">
    <property type="protein sequence ID" value="MFC7383468.1"/>
    <property type="molecule type" value="Genomic_DNA"/>
</dbReference>
<evidence type="ECO:0000256" key="1">
    <source>
        <dbReference type="SAM" id="Phobius"/>
    </source>
</evidence>
<evidence type="ECO:0000313" key="3">
    <source>
        <dbReference type="Proteomes" id="UP001596496"/>
    </source>
</evidence>
<comment type="caution">
    <text evidence="2">The sequence shown here is derived from an EMBL/GenBank/DDBJ whole genome shotgun (WGS) entry which is preliminary data.</text>
</comment>
<name>A0ABW2P6P8_9ACTN</name>
<keyword evidence="1" id="KW-0472">Membrane</keyword>
<proteinExistence type="predicted"/>
<reference evidence="3" key="1">
    <citation type="journal article" date="2019" name="Int. J. Syst. Evol. Microbiol.">
        <title>The Global Catalogue of Microorganisms (GCM) 10K type strain sequencing project: providing services to taxonomists for standard genome sequencing and annotation.</title>
        <authorList>
            <consortium name="The Broad Institute Genomics Platform"/>
            <consortium name="The Broad Institute Genome Sequencing Center for Infectious Disease"/>
            <person name="Wu L."/>
            <person name="Ma J."/>
        </authorList>
    </citation>
    <scope>NUCLEOTIDE SEQUENCE [LARGE SCALE GENOMIC DNA]</scope>
    <source>
        <strain evidence="3">CECT 7649</strain>
    </source>
</reference>
<gene>
    <name evidence="2" type="ORF">ACFQSB_14700</name>
</gene>
<organism evidence="2 3">
    <name type="scientific">Sphaerisporangium rhizosphaerae</name>
    <dbReference type="NCBI Taxonomy" id="2269375"/>
    <lineage>
        <taxon>Bacteria</taxon>
        <taxon>Bacillati</taxon>
        <taxon>Actinomycetota</taxon>
        <taxon>Actinomycetes</taxon>
        <taxon>Streptosporangiales</taxon>
        <taxon>Streptosporangiaceae</taxon>
        <taxon>Sphaerisporangium</taxon>
    </lineage>
</organism>
<protein>
    <submittedName>
        <fullName evidence="2">Uncharacterized protein</fullName>
    </submittedName>
</protein>
<dbReference type="RefSeq" id="WP_354916558.1">
    <property type="nucleotide sequence ID" value="NZ_JBHTCG010000008.1"/>
</dbReference>
<evidence type="ECO:0000313" key="2">
    <source>
        <dbReference type="EMBL" id="MFC7383468.1"/>
    </source>
</evidence>
<keyword evidence="1" id="KW-0812">Transmembrane</keyword>
<accession>A0ABW2P6P8</accession>
<feature type="transmembrane region" description="Helical" evidence="1">
    <location>
        <begin position="53"/>
        <end position="71"/>
    </location>
</feature>
<keyword evidence="3" id="KW-1185">Reference proteome</keyword>
<sequence>MRNNIEVAGLVLAAEGISGAIDRVAVQPFMAIFLNFFNRVVVPRIGFLTGYELYANLALAALGIIVVIAAAPRSP</sequence>
<keyword evidence="1" id="KW-1133">Transmembrane helix</keyword>
<dbReference type="Proteomes" id="UP001596496">
    <property type="component" value="Unassembled WGS sequence"/>
</dbReference>